<feature type="compositionally biased region" description="Polar residues" evidence="2">
    <location>
        <begin position="404"/>
        <end position="416"/>
    </location>
</feature>
<feature type="region of interest" description="Disordered" evidence="2">
    <location>
        <begin position="535"/>
        <end position="708"/>
    </location>
</feature>
<dbReference type="Proteomes" id="UP001302812">
    <property type="component" value="Unassembled WGS sequence"/>
</dbReference>
<reference evidence="3" key="2">
    <citation type="submission" date="2023-05" db="EMBL/GenBank/DDBJ databases">
        <authorList>
            <consortium name="Lawrence Berkeley National Laboratory"/>
            <person name="Steindorff A."/>
            <person name="Hensen N."/>
            <person name="Bonometti L."/>
            <person name="Westerberg I."/>
            <person name="Brannstrom I.O."/>
            <person name="Guillou S."/>
            <person name="Cros-Aarteil S."/>
            <person name="Calhoun S."/>
            <person name="Haridas S."/>
            <person name="Kuo A."/>
            <person name="Mondo S."/>
            <person name="Pangilinan J."/>
            <person name="Riley R."/>
            <person name="Labutti K."/>
            <person name="Andreopoulos B."/>
            <person name="Lipzen A."/>
            <person name="Chen C."/>
            <person name="Yanf M."/>
            <person name="Daum C."/>
            <person name="Ng V."/>
            <person name="Clum A."/>
            <person name="Ohm R."/>
            <person name="Martin F."/>
            <person name="Silar P."/>
            <person name="Natvig D."/>
            <person name="Lalanne C."/>
            <person name="Gautier V."/>
            <person name="Ament-Velasquez S.L."/>
            <person name="Kruys A."/>
            <person name="Hutchinson M.I."/>
            <person name="Powell A.J."/>
            <person name="Barry K."/>
            <person name="Miller A.N."/>
            <person name="Grigoriev I.V."/>
            <person name="Debuchy R."/>
            <person name="Gladieux P."/>
            <person name="Thoren M.H."/>
            <person name="Johannesson H."/>
        </authorList>
    </citation>
    <scope>NUCLEOTIDE SEQUENCE</scope>
    <source>
        <strain evidence="3">CBS 508.74</strain>
    </source>
</reference>
<dbReference type="GeneID" id="89932824"/>
<dbReference type="AlphaFoldDB" id="A0AAN6TBN3"/>
<feature type="compositionally biased region" description="Polar residues" evidence="2">
    <location>
        <begin position="692"/>
        <end position="708"/>
    </location>
</feature>
<accession>A0AAN6TBN3</accession>
<evidence type="ECO:0000256" key="2">
    <source>
        <dbReference type="SAM" id="MobiDB-lite"/>
    </source>
</evidence>
<dbReference type="PANTHER" id="PTHR23159:SF60">
    <property type="entry name" value="SPINDLE ASSEMBLY ABNORMAL PROTEIN 4"/>
    <property type="match status" value="1"/>
</dbReference>
<reference evidence="3" key="1">
    <citation type="journal article" date="2023" name="Mol. Phylogenet. Evol.">
        <title>Genome-scale phylogeny and comparative genomics of the fungal order Sordariales.</title>
        <authorList>
            <person name="Hensen N."/>
            <person name="Bonometti L."/>
            <person name="Westerberg I."/>
            <person name="Brannstrom I.O."/>
            <person name="Guillou S."/>
            <person name="Cros-Aarteil S."/>
            <person name="Calhoun S."/>
            <person name="Haridas S."/>
            <person name="Kuo A."/>
            <person name="Mondo S."/>
            <person name="Pangilinan J."/>
            <person name="Riley R."/>
            <person name="LaButti K."/>
            <person name="Andreopoulos B."/>
            <person name="Lipzen A."/>
            <person name="Chen C."/>
            <person name="Yan M."/>
            <person name="Daum C."/>
            <person name="Ng V."/>
            <person name="Clum A."/>
            <person name="Steindorff A."/>
            <person name="Ohm R.A."/>
            <person name="Martin F."/>
            <person name="Silar P."/>
            <person name="Natvig D.O."/>
            <person name="Lalanne C."/>
            <person name="Gautier V."/>
            <person name="Ament-Velasquez S.L."/>
            <person name="Kruys A."/>
            <person name="Hutchinson M.I."/>
            <person name="Powell A.J."/>
            <person name="Barry K."/>
            <person name="Miller A.N."/>
            <person name="Grigoriev I.V."/>
            <person name="Debuchy R."/>
            <person name="Gladieux P."/>
            <person name="Hiltunen Thoren M."/>
            <person name="Johannesson H."/>
        </authorList>
    </citation>
    <scope>NUCLEOTIDE SEQUENCE</scope>
    <source>
        <strain evidence="3">CBS 508.74</strain>
    </source>
</reference>
<protein>
    <submittedName>
        <fullName evidence="3">Uncharacterized protein</fullName>
    </submittedName>
</protein>
<dbReference type="RefSeq" id="XP_064668958.1">
    <property type="nucleotide sequence ID" value="XM_064808701.1"/>
</dbReference>
<feature type="region of interest" description="Disordered" evidence="2">
    <location>
        <begin position="461"/>
        <end position="513"/>
    </location>
</feature>
<comment type="caution">
    <text evidence="3">The sequence shown here is derived from an EMBL/GenBank/DDBJ whole genome shotgun (WGS) entry which is preliminary data.</text>
</comment>
<feature type="region of interest" description="Disordered" evidence="2">
    <location>
        <begin position="372"/>
        <end position="442"/>
    </location>
</feature>
<sequence>MTSEQPSALSSIREAQQKSVTIITAKLETILESHDTAQKTTSQLSTDLEHQIRKILQCLENQLESLAKQLSEKAEENGMVSTLYKRKEAECEEHMKELASLRDTARKQAEQIHELEANLIAMDAAHDDSEERIRQLEVTGKEAIRLREEVKSKTAVITELQSKLDAKEKAYESQVENLTSSVNQIAQSMQENDRLSRIVADQAAAIARQDSMERSAAETTKLAIQGERERKVLADHLEKLKEEIQQKEQNERRDASIIQSLQQSLATAESNRKAAVQELNQLSTRQDQLESRLTTKIQDLETKLEAAQGKVVELEKENNSHRARSRALVDILRKWTVQEGLYFDDLSFLSDGGIGVEEITARLAQVLGQLSLPQKSGKTPDGECPENTSRPGETSKFFPGNPGETPQETSNKQSDLGQPDRDNSSSTLGDHSGAKGGVAGSALEGANPQLQLHHLRKVIVRSPANVPTEPVPPSVDQEKTRRREALQPRSIMKRVTRSRSSLSQHVDPDPMSENGAFVRLTDESHTIDPLTLIESGNKALGNGSGSAPNEWPAQRTTAAASGRSGKRRRSDTAAIERPGGQGGRSKQIRIERLDSTALARTDEPVVPDSQPPAVLEPKVGERRHHEHTSGQSKPKNKSVAARSSGSDAGFGSQTANGSSSRSFRQVLRPRPANMRTYGSQKTEKPTAVGGQADSQSTQTRYWSRSKDSQASAIFSQDVVNPGEDLLLPFQGQDQGRNIA</sequence>
<keyword evidence="4" id="KW-1185">Reference proteome</keyword>
<feature type="coiled-coil region" evidence="1">
    <location>
        <begin position="49"/>
        <end position="132"/>
    </location>
</feature>
<feature type="coiled-coil region" evidence="1">
    <location>
        <begin position="223"/>
        <end position="324"/>
    </location>
</feature>
<name>A0AAN6TBN3_9PEZI</name>
<gene>
    <name evidence="3" type="ORF">N656DRAFT_158017</name>
</gene>
<organism evidence="3 4">
    <name type="scientific">Canariomyces notabilis</name>
    <dbReference type="NCBI Taxonomy" id="2074819"/>
    <lineage>
        <taxon>Eukaryota</taxon>
        <taxon>Fungi</taxon>
        <taxon>Dikarya</taxon>
        <taxon>Ascomycota</taxon>
        <taxon>Pezizomycotina</taxon>
        <taxon>Sordariomycetes</taxon>
        <taxon>Sordariomycetidae</taxon>
        <taxon>Sordariales</taxon>
        <taxon>Chaetomiaceae</taxon>
        <taxon>Canariomyces</taxon>
    </lineage>
</organism>
<feature type="compositionally biased region" description="Basic and acidic residues" evidence="2">
    <location>
        <begin position="476"/>
        <end position="486"/>
    </location>
</feature>
<evidence type="ECO:0000313" key="3">
    <source>
        <dbReference type="EMBL" id="KAK4111388.1"/>
    </source>
</evidence>
<keyword evidence="1" id="KW-0175">Coiled coil</keyword>
<proteinExistence type="predicted"/>
<evidence type="ECO:0000313" key="4">
    <source>
        <dbReference type="Proteomes" id="UP001302812"/>
    </source>
</evidence>
<dbReference type="PANTHER" id="PTHR23159">
    <property type="entry name" value="CENTROSOMAL PROTEIN 2"/>
    <property type="match status" value="1"/>
</dbReference>
<feature type="compositionally biased region" description="Polar residues" evidence="2">
    <location>
        <begin position="641"/>
        <end position="663"/>
    </location>
</feature>
<evidence type="ECO:0000256" key="1">
    <source>
        <dbReference type="SAM" id="Coils"/>
    </source>
</evidence>
<dbReference type="EMBL" id="MU853346">
    <property type="protein sequence ID" value="KAK4111388.1"/>
    <property type="molecule type" value="Genomic_DNA"/>
</dbReference>